<keyword evidence="6" id="KW-0547">Nucleotide-binding</keyword>
<dbReference type="GO" id="GO:0016887">
    <property type="term" value="F:ATP hydrolysis activity"/>
    <property type="evidence" value="ECO:0007669"/>
    <property type="project" value="InterPro"/>
</dbReference>
<dbReference type="FunFam" id="3.40.50.300:FF:000127">
    <property type="entry name" value="Ribose import ATP-binding protein RbsA"/>
    <property type="match status" value="1"/>
</dbReference>
<dbReference type="RefSeq" id="WP_117329062.1">
    <property type="nucleotide sequence ID" value="NZ_QUWK01000001.1"/>
</dbReference>
<dbReference type="Gene3D" id="3.40.50.300">
    <property type="entry name" value="P-loop containing nucleotide triphosphate hydrolases"/>
    <property type="match status" value="2"/>
</dbReference>
<dbReference type="InterPro" id="IPR003593">
    <property type="entry name" value="AAA+_ATPase"/>
</dbReference>
<name>A0A372MKD3_9SPIR</name>
<comment type="caution">
    <text evidence="11">The sequence shown here is derived from an EMBL/GenBank/DDBJ whole genome shotgun (WGS) entry which is preliminary data.</text>
</comment>
<feature type="domain" description="ABC transporter" evidence="10">
    <location>
        <begin position="8"/>
        <end position="243"/>
    </location>
</feature>
<dbReference type="GO" id="GO:0005524">
    <property type="term" value="F:ATP binding"/>
    <property type="evidence" value="ECO:0007669"/>
    <property type="project" value="UniProtKB-KW"/>
</dbReference>
<dbReference type="InterPro" id="IPR003439">
    <property type="entry name" value="ABC_transporter-like_ATP-bd"/>
</dbReference>
<proteinExistence type="predicted"/>
<evidence type="ECO:0000259" key="10">
    <source>
        <dbReference type="PROSITE" id="PS50893"/>
    </source>
</evidence>
<keyword evidence="4" id="KW-0762">Sugar transport</keyword>
<dbReference type="PANTHER" id="PTHR43790:SF9">
    <property type="entry name" value="GALACTOFURANOSE TRANSPORTER ATP-BINDING PROTEIN YTFR"/>
    <property type="match status" value="1"/>
</dbReference>
<dbReference type="CDD" id="cd03215">
    <property type="entry name" value="ABC_Carb_Monos_II"/>
    <property type="match status" value="1"/>
</dbReference>
<keyword evidence="2" id="KW-0813">Transport</keyword>
<sequence>MDEPKILLSLEGIVKEFSSVRVLDRVSFNIREGEIMGLIGENGAGKSTLMKILSGIYQKTEGTIRMDGQLTNIPDYITAKRLGIGIVPQEFNLINYLTVFENIFLGNEIHKGLLLDKSKMREQAKAQLEILKMPLDVNKYISELSVAEKQMVEIAKAMILDTRVLIFDEPTTTLTPVEVRTLFSLMRKLKEKKVTMLFVSHKLQEVMNICDRVTVLRDGKLVSVDEVANLDANILAKKMVGRDFSQVFPPKKDRRAEEYVLEVENLSSGNMVKDVSFSLHRGEILGFAGLVGSGRTETMEAVMGLRKLESGEIRIKGKPVRIRNAKDAVSHGLGYISEDRQGKGIVMNYDIIKNISLISLKDKYMKGFLIDKKAETAASDHYIDEFNIVAASAKSELRFFSGGNQQKVYLARWMDTDPEILILDEPTRGIDINAKREIYEFIHRLSEARISCIIISSEMEEIIGMCNRAYVMREGKIASCLNEDQITEENIVFNATGIKKGVEKDG</sequence>
<dbReference type="EMBL" id="QUWK01000001">
    <property type="protein sequence ID" value="RFU96242.1"/>
    <property type="molecule type" value="Genomic_DNA"/>
</dbReference>
<accession>A0A372MKD3</accession>
<evidence type="ECO:0000256" key="3">
    <source>
        <dbReference type="ARBA" id="ARBA00022475"/>
    </source>
</evidence>
<evidence type="ECO:0000313" key="11">
    <source>
        <dbReference type="EMBL" id="RFU96242.1"/>
    </source>
</evidence>
<evidence type="ECO:0000256" key="8">
    <source>
        <dbReference type="ARBA" id="ARBA00022967"/>
    </source>
</evidence>
<protein>
    <submittedName>
        <fullName evidence="11">Sugar ABC transporter ATP-binding protein</fullName>
    </submittedName>
</protein>
<evidence type="ECO:0000256" key="5">
    <source>
        <dbReference type="ARBA" id="ARBA00022737"/>
    </source>
</evidence>
<dbReference type="InterPro" id="IPR050107">
    <property type="entry name" value="ABC_carbohydrate_import_ATPase"/>
</dbReference>
<keyword evidence="9" id="KW-0472">Membrane</keyword>
<evidence type="ECO:0000256" key="6">
    <source>
        <dbReference type="ARBA" id="ARBA00022741"/>
    </source>
</evidence>
<dbReference type="PROSITE" id="PS50893">
    <property type="entry name" value="ABC_TRANSPORTER_2"/>
    <property type="match status" value="2"/>
</dbReference>
<dbReference type="InterPro" id="IPR027417">
    <property type="entry name" value="P-loop_NTPase"/>
</dbReference>
<comment type="subcellular location">
    <subcellularLocation>
        <location evidence="1">Cell membrane</location>
        <topology evidence="1">Peripheral membrane protein</topology>
    </subcellularLocation>
</comment>
<reference evidence="12" key="1">
    <citation type="submission" date="2018-08" db="EMBL/GenBank/DDBJ databases">
        <authorList>
            <person name="Grouzdev D.S."/>
            <person name="Krutkina M.S."/>
        </authorList>
    </citation>
    <scope>NUCLEOTIDE SEQUENCE [LARGE SCALE GENOMIC DNA]</scope>
    <source>
        <strain evidence="12">4-11</strain>
    </source>
</reference>
<gene>
    <name evidence="11" type="ORF">DYP60_01360</name>
</gene>
<dbReference type="SUPFAM" id="SSF52540">
    <property type="entry name" value="P-loop containing nucleoside triphosphate hydrolases"/>
    <property type="match status" value="2"/>
</dbReference>
<keyword evidence="12" id="KW-1185">Reference proteome</keyword>
<dbReference type="AlphaFoldDB" id="A0A372MKD3"/>
<keyword evidence="5" id="KW-0677">Repeat</keyword>
<dbReference type="Proteomes" id="UP000264002">
    <property type="component" value="Unassembled WGS sequence"/>
</dbReference>
<evidence type="ECO:0000256" key="2">
    <source>
        <dbReference type="ARBA" id="ARBA00022448"/>
    </source>
</evidence>
<dbReference type="SMART" id="SM00382">
    <property type="entry name" value="AAA"/>
    <property type="match status" value="2"/>
</dbReference>
<dbReference type="Pfam" id="PF00005">
    <property type="entry name" value="ABC_tran"/>
    <property type="match status" value="2"/>
</dbReference>
<evidence type="ECO:0000313" key="12">
    <source>
        <dbReference type="Proteomes" id="UP000264002"/>
    </source>
</evidence>
<organism evidence="11 12">
    <name type="scientific">Sphaerochaeta halotolerans</name>
    <dbReference type="NCBI Taxonomy" id="2293840"/>
    <lineage>
        <taxon>Bacteria</taxon>
        <taxon>Pseudomonadati</taxon>
        <taxon>Spirochaetota</taxon>
        <taxon>Spirochaetia</taxon>
        <taxon>Spirochaetales</taxon>
        <taxon>Sphaerochaetaceae</taxon>
        <taxon>Sphaerochaeta</taxon>
    </lineage>
</organism>
<keyword evidence="7 11" id="KW-0067">ATP-binding</keyword>
<keyword evidence="3" id="KW-1003">Cell membrane</keyword>
<evidence type="ECO:0000256" key="1">
    <source>
        <dbReference type="ARBA" id="ARBA00004202"/>
    </source>
</evidence>
<reference evidence="11 12" key="2">
    <citation type="submission" date="2018-09" db="EMBL/GenBank/DDBJ databases">
        <title>Genome of Sphaerochaeta halotolerans strain 4-11.</title>
        <authorList>
            <person name="Nazina T.N."/>
            <person name="Sokolova D.S."/>
        </authorList>
    </citation>
    <scope>NUCLEOTIDE SEQUENCE [LARGE SCALE GENOMIC DNA]</scope>
    <source>
        <strain evidence="11 12">4-11</strain>
    </source>
</reference>
<feature type="domain" description="ABC transporter" evidence="10">
    <location>
        <begin position="254"/>
        <end position="499"/>
    </location>
</feature>
<keyword evidence="8" id="KW-1278">Translocase</keyword>
<dbReference type="PANTHER" id="PTHR43790">
    <property type="entry name" value="CARBOHYDRATE TRANSPORT ATP-BINDING PROTEIN MG119-RELATED"/>
    <property type="match status" value="1"/>
</dbReference>
<dbReference type="GO" id="GO:0005886">
    <property type="term" value="C:plasma membrane"/>
    <property type="evidence" value="ECO:0007669"/>
    <property type="project" value="UniProtKB-SubCell"/>
</dbReference>
<evidence type="ECO:0000256" key="9">
    <source>
        <dbReference type="ARBA" id="ARBA00023136"/>
    </source>
</evidence>
<dbReference type="CDD" id="cd03216">
    <property type="entry name" value="ABC_Carb_Monos_I"/>
    <property type="match status" value="1"/>
</dbReference>
<evidence type="ECO:0000256" key="7">
    <source>
        <dbReference type="ARBA" id="ARBA00022840"/>
    </source>
</evidence>
<evidence type="ECO:0000256" key="4">
    <source>
        <dbReference type="ARBA" id="ARBA00022597"/>
    </source>
</evidence>